<proteinExistence type="predicted"/>
<name>A0A182J8X1_ANOAO</name>
<accession>A0A182J8X1</accession>
<organism evidence="1">
    <name type="scientific">Anopheles atroparvus</name>
    <name type="common">European mosquito</name>
    <dbReference type="NCBI Taxonomy" id="41427"/>
    <lineage>
        <taxon>Eukaryota</taxon>
        <taxon>Metazoa</taxon>
        <taxon>Ecdysozoa</taxon>
        <taxon>Arthropoda</taxon>
        <taxon>Hexapoda</taxon>
        <taxon>Insecta</taxon>
        <taxon>Pterygota</taxon>
        <taxon>Neoptera</taxon>
        <taxon>Endopterygota</taxon>
        <taxon>Diptera</taxon>
        <taxon>Nematocera</taxon>
        <taxon>Culicoidea</taxon>
        <taxon>Culicidae</taxon>
        <taxon>Anophelinae</taxon>
        <taxon>Anopheles</taxon>
    </lineage>
</organism>
<dbReference type="AlphaFoldDB" id="A0A182J8X1"/>
<protein>
    <submittedName>
        <fullName evidence="1">Uncharacterized protein</fullName>
    </submittedName>
</protein>
<evidence type="ECO:0000313" key="1">
    <source>
        <dbReference type="EnsemblMetazoa" id="AATE013606-PA.1"/>
    </source>
</evidence>
<dbReference type="VEuPathDB" id="VectorBase:AATE013606"/>
<dbReference type="EnsemblMetazoa" id="AATE013606-RA">
    <property type="protein sequence ID" value="AATE013606-PA.1"/>
    <property type="gene ID" value="AATE013606"/>
</dbReference>
<reference evidence="1" key="1">
    <citation type="submission" date="2022-08" db="UniProtKB">
        <authorList>
            <consortium name="EnsemblMetazoa"/>
        </authorList>
    </citation>
    <scope>IDENTIFICATION</scope>
    <source>
        <strain evidence="1">EBRO</strain>
    </source>
</reference>
<sequence>MFRQLHDRTTHKSLRNQVVWMVTDAEAVGQPAGTLFELRIRKVQAVEGVRRFKLRYGGFLVLFNPFSTIQRAVGVNVVGVFQSDRMEQQPSGIPLLKSARFSQRSAFFDGIQANLLIFQP</sequence>